<comment type="caution">
    <text evidence="1">The sequence shown here is derived from an EMBL/GenBank/DDBJ whole genome shotgun (WGS) entry which is preliminary data.</text>
</comment>
<accession>A0ACC1R4S9</accession>
<reference evidence="1" key="1">
    <citation type="submission" date="2022-07" db="EMBL/GenBank/DDBJ databases">
        <title>Genome Sequence of Lecanicillium saksenae.</title>
        <authorList>
            <person name="Buettner E."/>
        </authorList>
    </citation>
    <scope>NUCLEOTIDE SEQUENCE</scope>
    <source>
        <strain evidence="1">VT-O1</strain>
    </source>
</reference>
<gene>
    <name evidence="1" type="ORF">NLG97_g2235</name>
</gene>
<dbReference type="EMBL" id="JANAKD010000145">
    <property type="protein sequence ID" value="KAJ3497002.1"/>
    <property type="molecule type" value="Genomic_DNA"/>
</dbReference>
<protein>
    <submittedName>
        <fullName evidence="1">Uncharacterized protein</fullName>
    </submittedName>
</protein>
<dbReference type="Proteomes" id="UP001148737">
    <property type="component" value="Unassembled WGS sequence"/>
</dbReference>
<keyword evidence="2" id="KW-1185">Reference proteome</keyword>
<sequence>MEKFNSEKQVESEALLHDGDGESLIELRARKTVFSKRAAVIHALLFLGYTILSTFIVWSWKPQRPCDLIYSPAEKAVDNYHVVTFTGPLHGTSVYRGTPREELHAAWRELLKYHNIRVPKSDLDKINRTSIPLDDEEGGHLVTLEAFHHLHCLNQLRQQIYHEYYYPGVNEWNSTKRFLHVDHCIDILRQVLMCQGDVSLVSYKWIQGHNRPWSEFDVDHTCRDWNAVMKWAGDHHIPDEKMRGSVLTHPELGPAFPVDDKEEGEHVEKVVS</sequence>
<proteinExistence type="predicted"/>
<organism evidence="1 2">
    <name type="scientific">Lecanicillium saksenae</name>
    <dbReference type="NCBI Taxonomy" id="468837"/>
    <lineage>
        <taxon>Eukaryota</taxon>
        <taxon>Fungi</taxon>
        <taxon>Dikarya</taxon>
        <taxon>Ascomycota</taxon>
        <taxon>Pezizomycotina</taxon>
        <taxon>Sordariomycetes</taxon>
        <taxon>Hypocreomycetidae</taxon>
        <taxon>Hypocreales</taxon>
        <taxon>Cordycipitaceae</taxon>
        <taxon>Lecanicillium</taxon>
    </lineage>
</organism>
<evidence type="ECO:0000313" key="1">
    <source>
        <dbReference type="EMBL" id="KAJ3497002.1"/>
    </source>
</evidence>
<name>A0ACC1R4S9_9HYPO</name>
<evidence type="ECO:0000313" key="2">
    <source>
        <dbReference type="Proteomes" id="UP001148737"/>
    </source>
</evidence>